<evidence type="ECO:0000313" key="8">
    <source>
        <dbReference type="Proteomes" id="UP001595705"/>
    </source>
</evidence>
<dbReference type="InterPro" id="IPR013325">
    <property type="entry name" value="RNA_pol_sigma_r2"/>
</dbReference>
<evidence type="ECO:0000256" key="1">
    <source>
        <dbReference type="ARBA" id="ARBA00010641"/>
    </source>
</evidence>
<evidence type="ECO:0000259" key="6">
    <source>
        <dbReference type="Pfam" id="PF08281"/>
    </source>
</evidence>
<sequence>MQAGATTTADDRQAFGELLQQHRGIVFKVAGAYARSAEDRDDLAQEIAVQLWRAWPNYDPARRFSTWMYRIALNVAISFLRSDGHRRRHAVPLDEAIHDMADDNSVDHETAAQLRMLHRFIATLEPLNRALLLLYLDERSTREMAEVLGISESNVTTKISRLRQRIRDHVAAPGNE</sequence>
<dbReference type="InterPro" id="IPR039425">
    <property type="entry name" value="RNA_pol_sigma-70-like"/>
</dbReference>
<keyword evidence="3" id="KW-0731">Sigma factor</keyword>
<dbReference type="Pfam" id="PF08281">
    <property type="entry name" value="Sigma70_r4_2"/>
    <property type="match status" value="1"/>
</dbReference>
<keyword evidence="8" id="KW-1185">Reference proteome</keyword>
<dbReference type="InterPro" id="IPR013324">
    <property type="entry name" value="RNA_pol_sigma_r3/r4-like"/>
</dbReference>
<keyword evidence="4" id="KW-0804">Transcription</keyword>
<evidence type="ECO:0000256" key="2">
    <source>
        <dbReference type="ARBA" id="ARBA00023015"/>
    </source>
</evidence>
<protein>
    <submittedName>
        <fullName evidence="7">RNA polymerase sigma factor</fullName>
    </submittedName>
</protein>
<dbReference type="Proteomes" id="UP001595705">
    <property type="component" value="Unassembled WGS sequence"/>
</dbReference>
<dbReference type="InterPro" id="IPR036388">
    <property type="entry name" value="WH-like_DNA-bd_sf"/>
</dbReference>
<dbReference type="RefSeq" id="WP_386745331.1">
    <property type="nucleotide sequence ID" value="NZ_JBHRYA010000012.1"/>
</dbReference>
<dbReference type="InterPro" id="IPR014284">
    <property type="entry name" value="RNA_pol_sigma-70_dom"/>
</dbReference>
<comment type="caution">
    <text evidence="7">The sequence shown here is derived from an EMBL/GenBank/DDBJ whole genome shotgun (WGS) entry which is preliminary data.</text>
</comment>
<dbReference type="SUPFAM" id="SSF88946">
    <property type="entry name" value="Sigma2 domain of RNA polymerase sigma factors"/>
    <property type="match status" value="1"/>
</dbReference>
<dbReference type="Gene3D" id="1.10.10.10">
    <property type="entry name" value="Winged helix-like DNA-binding domain superfamily/Winged helix DNA-binding domain"/>
    <property type="match status" value="1"/>
</dbReference>
<accession>A0ABV7XMM7</accession>
<name>A0ABV7XMM7_9GAMM</name>
<gene>
    <name evidence="7" type="ORF">ACFONC_14710</name>
</gene>
<evidence type="ECO:0000256" key="3">
    <source>
        <dbReference type="ARBA" id="ARBA00023082"/>
    </source>
</evidence>
<dbReference type="EMBL" id="JBHRYA010000012">
    <property type="protein sequence ID" value="MFC3717400.1"/>
    <property type="molecule type" value="Genomic_DNA"/>
</dbReference>
<evidence type="ECO:0000313" key="7">
    <source>
        <dbReference type="EMBL" id="MFC3717400.1"/>
    </source>
</evidence>
<organism evidence="7 8">
    <name type="scientific">Luteimonas soli</name>
    <dbReference type="NCBI Taxonomy" id="1648966"/>
    <lineage>
        <taxon>Bacteria</taxon>
        <taxon>Pseudomonadati</taxon>
        <taxon>Pseudomonadota</taxon>
        <taxon>Gammaproteobacteria</taxon>
        <taxon>Lysobacterales</taxon>
        <taxon>Lysobacteraceae</taxon>
        <taxon>Luteimonas</taxon>
    </lineage>
</organism>
<dbReference type="SUPFAM" id="SSF88659">
    <property type="entry name" value="Sigma3 and sigma4 domains of RNA polymerase sigma factors"/>
    <property type="match status" value="1"/>
</dbReference>
<dbReference type="Gene3D" id="1.10.1740.10">
    <property type="match status" value="1"/>
</dbReference>
<feature type="domain" description="RNA polymerase sigma factor 70 region 4 type 2" evidence="6">
    <location>
        <begin position="115"/>
        <end position="166"/>
    </location>
</feature>
<comment type="similarity">
    <text evidence="1">Belongs to the sigma-70 factor family. ECF subfamily.</text>
</comment>
<dbReference type="InterPro" id="IPR007627">
    <property type="entry name" value="RNA_pol_sigma70_r2"/>
</dbReference>
<dbReference type="PANTHER" id="PTHR43133">
    <property type="entry name" value="RNA POLYMERASE ECF-TYPE SIGMA FACTO"/>
    <property type="match status" value="1"/>
</dbReference>
<feature type="domain" description="RNA polymerase sigma-70 region 2" evidence="5">
    <location>
        <begin position="18"/>
        <end position="84"/>
    </location>
</feature>
<dbReference type="InterPro" id="IPR013249">
    <property type="entry name" value="RNA_pol_sigma70_r4_t2"/>
</dbReference>
<evidence type="ECO:0000259" key="5">
    <source>
        <dbReference type="Pfam" id="PF04542"/>
    </source>
</evidence>
<dbReference type="Pfam" id="PF04542">
    <property type="entry name" value="Sigma70_r2"/>
    <property type="match status" value="1"/>
</dbReference>
<evidence type="ECO:0000256" key="4">
    <source>
        <dbReference type="ARBA" id="ARBA00023163"/>
    </source>
</evidence>
<proteinExistence type="inferred from homology"/>
<keyword evidence="2" id="KW-0805">Transcription regulation</keyword>
<dbReference type="NCBIfam" id="TIGR02937">
    <property type="entry name" value="sigma70-ECF"/>
    <property type="match status" value="1"/>
</dbReference>
<reference evidence="8" key="1">
    <citation type="journal article" date="2019" name="Int. J. Syst. Evol. Microbiol.">
        <title>The Global Catalogue of Microorganisms (GCM) 10K type strain sequencing project: providing services to taxonomists for standard genome sequencing and annotation.</title>
        <authorList>
            <consortium name="The Broad Institute Genomics Platform"/>
            <consortium name="The Broad Institute Genome Sequencing Center for Infectious Disease"/>
            <person name="Wu L."/>
            <person name="Ma J."/>
        </authorList>
    </citation>
    <scope>NUCLEOTIDE SEQUENCE [LARGE SCALE GENOMIC DNA]</scope>
    <source>
        <strain evidence="8">KCTC 42441</strain>
    </source>
</reference>
<dbReference type="PANTHER" id="PTHR43133:SF45">
    <property type="entry name" value="RNA POLYMERASE ECF-TYPE SIGMA FACTOR"/>
    <property type="match status" value="1"/>
</dbReference>